<dbReference type="AlphaFoldDB" id="A0A915ISI6"/>
<evidence type="ECO:0000256" key="1">
    <source>
        <dbReference type="SAM" id="Phobius"/>
    </source>
</evidence>
<organism evidence="2 3">
    <name type="scientific">Romanomermis culicivorax</name>
    <name type="common">Nematode worm</name>
    <dbReference type="NCBI Taxonomy" id="13658"/>
    <lineage>
        <taxon>Eukaryota</taxon>
        <taxon>Metazoa</taxon>
        <taxon>Ecdysozoa</taxon>
        <taxon>Nematoda</taxon>
        <taxon>Enoplea</taxon>
        <taxon>Dorylaimia</taxon>
        <taxon>Mermithida</taxon>
        <taxon>Mermithoidea</taxon>
        <taxon>Mermithidae</taxon>
        <taxon>Romanomermis</taxon>
    </lineage>
</organism>
<keyword evidence="1" id="KW-0812">Transmembrane</keyword>
<sequence>MAEILRLKRNFYVEARSVSYVEFVCILMLCVFTMIGIIIATRFIPELSVVGSFVFMIGEA</sequence>
<evidence type="ECO:0000313" key="2">
    <source>
        <dbReference type="Proteomes" id="UP000887565"/>
    </source>
</evidence>
<evidence type="ECO:0000313" key="3">
    <source>
        <dbReference type="WBParaSite" id="nRc.2.0.1.t16992-RA"/>
    </source>
</evidence>
<keyword evidence="2" id="KW-1185">Reference proteome</keyword>
<protein>
    <submittedName>
        <fullName evidence="3">Uncharacterized protein</fullName>
    </submittedName>
</protein>
<dbReference type="WBParaSite" id="nRc.2.0.1.t16992-RA">
    <property type="protein sequence ID" value="nRc.2.0.1.t16992-RA"/>
    <property type="gene ID" value="nRc.2.0.1.g16992"/>
</dbReference>
<feature type="transmembrane region" description="Helical" evidence="1">
    <location>
        <begin position="20"/>
        <end position="44"/>
    </location>
</feature>
<dbReference type="Proteomes" id="UP000887565">
    <property type="component" value="Unplaced"/>
</dbReference>
<accession>A0A915ISI6</accession>
<reference evidence="3" key="1">
    <citation type="submission" date="2022-11" db="UniProtKB">
        <authorList>
            <consortium name="WormBaseParasite"/>
        </authorList>
    </citation>
    <scope>IDENTIFICATION</scope>
</reference>
<keyword evidence="1" id="KW-0472">Membrane</keyword>
<name>A0A915ISI6_ROMCU</name>
<keyword evidence="1" id="KW-1133">Transmembrane helix</keyword>
<proteinExistence type="predicted"/>